<reference evidence="1" key="1">
    <citation type="submission" date="2021-06" db="EMBL/GenBank/DDBJ databases">
        <authorList>
            <person name="Kallberg Y."/>
            <person name="Tangrot J."/>
            <person name="Rosling A."/>
        </authorList>
    </citation>
    <scope>NUCLEOTIDE SEQUENCE</scope>
    <source>
        <strain evidence="1">MA461A</strain>
    </source>
</reference>
<accession>A0ACA9QYV9</accession>
<dbReference type="Proteomes" id="UP000789920">
    <property type="component" value="Unassembled WGS sequence"/>
</dbReference>
<evidence type="ECO:0000313" key="2">
    <source>
        <dbReference type="Proteomes" id="UP000789920"/>
    </source>
</evidence>
<evidence type="ECO:0000313" key="1">
    <source>
        <dbReference type="EMBL" id="CAG8769449.1"/>
    </source>
</evidence>
<name>A0ACA9QYV9_9GLOM</name>
<organism evidence="1 2">
    <name type="scientific">Racocetra persica</name>
    <dbReference type="NCBI Taxonomy" id="160502"/>
    <lineage>
        <taxon>Eukaryota</taxon>
        <taxon>Fungi</taxon>
        <taxon>Fungi incertae sedis</taxon>
        <taxon>Mucoromycota</taxon>
        <taxon>Glomeromycotina</taxon>
        <taxon>Glomeromycetes</taxon>
        <taxon>Diversisporales</taxon>
        <taxon>Gigasporaceae</taxon>
        <taxon>Racocetra</taxon>
    </lineage>
</organism>
<sequence length="53" mass="6447">MYHLIEIPTVQFETCIYEFTPLINCYRQNQEHSKTRNGARMYHDRYAKGPLRI</sequence>
<keyword evidence="2" id="KW-1185">Reference proteome</keyword>
<feature type="non-terminal residue" evidence="1">
    <location>
        <position position="53"/>
    </location>
</feature>
<proteinExistence type="predicted"/>
<protein>
    <submittedName>
        <fullName evidence="1">32736_t:CDS:1</fullName>
    </submittedName>
</protein>
<gene>
    <name evidence="1" type="ORF">RPERSI_LOCUS16222</name>
</gene>
<comment type="caution">
    <text evidence="1">The sequence shown here is derived from an EMBL/GenBank/DDBJ whole genome shotgun (WGS) entry which is preliminary data.</text>
</comment>
<dbReference type="EMBL" id="CAJVQC010039831">
    <property type="protein sequence ID" value="CAG8769449.1"/>
    <property type="molecule type" value="Genomic_DNA"/>
</dbReference>